<evidence type="ECO:0000256" key="2">
    <source>
        <dbReference type="ARBA" id="ARBA00022475"/>
    </source>
</evidence>
<keyword evidence="5 6" id="KW-0472">Membrane</keyword>
<gene>
    <name evidence="7" type="ORF">GCM10023208_04430</name>
</gene>
<dbReference type="EMBL" id="BAABHV010000004">
    <property type="protein sequence ID" value="GAA5047791.1"/>
    <property type="molecule type" value="Genomic_DNA"/>
</dbReference>
<dbReference type="RefSeq" id="WP_346031509.1">
    <property type="nucleotide sequence ID" value="NZ_BAABHV010000004.1"/>
</dbReference>
<evidence type="ECO:0000313" key="7">
    <source>
        <dbReference type="EMBL" id="GAA5047791.1"/>
    </source>
</evidence>
<reference evidence="8" key="1">
    <citation type="journal article" date="2019" name="Int. J. Syst. Evol. Microbiol.">
        <title>The Global Catalogue of Microorganisms (GCM) 10K type strain sequencing project: providing services to taxonomists for standard genome sequencing and annotation.</title>
        <authorList>
            <consortium name="The Broad Institute Genomics Platform"/>
            <consortium name="The Broad Institute Genome Sequencing Center for Infectious Disease"/>
            <person name="Wu L."/>
            <person name="Ma J."/>
        </authorList>
    </citation>
    <scope>NUCLEOTIDE SEQUENCE [LARGE SCALE GENOMIC DNA]</scope>
    <source>
        <strain evidence="8">JCM 18014</strain>
    </source>
</reference>
<evidence type="ECO:0008006" key="9">
    <source>
        <dbReference type="Google" id="ProtNLM"/>
    </source>
</evidence>
<protein>
    <recommendedName>
        <fullName evidence="9">YihY/virulence factor BrkB family protein</fullName>
    </recommendedName>
</protein>
<evidence type="ECO:0000256" key="1">
    <source>
        <dbReference type="ARBA" id="ARBA00004651"/>
    </source>
</evidence>
<evidence type="ECO:0000256" key="3">
    <source>
        <dbReference type="ARBA" id="ARBA00022692"/>
    </source>
</evidence>
<evidence type="ECO:0000256" key="5">
    <source>
        <dbReference type="ARBA" id="ARBA00023136"/>
    </source>
</evidence>
<evidence type="ECO:0000256" key="4">
    <source>
        <dbReference type="ARBA" id="ARBA00022989"/>
    </source>
</evidence>
<keyword evidence="8" id="KW-1185">Reference proteome</keyword>
<proteinExistence type="predicted"/>
<keyword evidence="3 6" id="KW-0812">Transmembrane</keyword>
<comment type="subcellular location">
    <subcellularLocation>
        <location evidence="1">Cell membrane</location>
        <topology evidence="1">Multi-pass membrane protein</topology>
    </subcellularLocation>
</comment>
<name>A0ABP9JYW8_9SPHN</name>
<keyword evidence="2" id="KW-1003">Cell membrane</keyword>
<feature type="transmembrane region" description="Helical" evidence="6">
    <location>
        <begin position="46"/>
        <end position="69"/>
    </location>
</feature>
<dbReference type="PANTHER" id="PTHR30213">
    <property type="entry name" value="INNER MEMBRANE PROTEIN YHJD"/>
    <property type="match status" value="1"/>
</dbReference>
<dbReference type="Pfam" id="PF03631">
    <property type="entry name" value="Virul_fac_BrkB"/>
    <property type="match status" value="1"/>
</dbReference>
<dbReference type="Proteomes" id="UP001500518">
    <property type="component" value="Unassembled WGS sequence"/>
</dbReference>
<dbReference type="PANTHER" id="PTHR30213:SF0">
    <property type="entry name" value="UPF0761 MEMBRANE PROTEIN YIHY"/>
    <property type="match status" value="1"/>
</dbReference>
<sequence>MTSTDEPRGRTAKKPSHISAKGWKDILLRTKDELEADHVSVVSAGVAFFGMLALFPAIAAIILIAGLVVDPMVVEQQIESFAGGLPQNAAEILENQARKVAAGANTTLGWAALGSILFAIYGASKGVKTLMVGMNVAYDEDETRGFLRIMRQPLY</sequence>
<accession>A0ABP9JYW8</accession>
<keyword evidence="4 6" id="KW-1133">Transmembrane helix</keyword>
<evidence type="ECO:0000313" key="8">
    <source>
        <dbReference type="Proteomes" id="UP001500518"/>
    </source>
</evidence>
<evidence type="ECO:0000256" key="6">
    <source>
        <dbReference type="SAM" id="Phobius"/>
    </source>
</evidence>
<dbReference type="InterPro" id="IPR017039">
    <property type="entry name" value="Virul_fac_BrkB"/>
</dbReference>
<comment type="caution">
    <text evidence="7">The sequence shown here is derived from an EMBL/GenBank/DDBJ whole genome shotgun (WGS) entry which is preliminary data.</text>
</comment>
<organism evidence="7 8">
    <name type="scientific">Erythrobacter westpacificensis</name>
    <dbReference type="NCBI Taxonomy" id="1055231"/>
    <lineage>
        <taxon>Bacteria</taxon>
        <taxon>Pseudomonadati</taxon>
        <taxon>Pseudomonadota</taxon>
        <taxon>Alphaproteobacteria</taxon>
        <taxon>Sphingomonadales</taxon>
        <taxon>Erythrobacteraceae</taxon>
        <taxon>Erythrobacter/Porphyrobacter group</taxon>
        <taxon>Erythrobacter</taxon>
    </lineage>
</organism>